<accession>A0A0K1EBJ5</accession>
<protein>
    <submittedName>
        <fullName evidence="1">Uncharacterized protein</fullName>
    </submittedName>
</protein>
<dbReference type="Proteomes" id="UP000067626">
    <property type="component" value="Chromosome"/>
</dbReference>
<organism evidence="1 2">
    <name type="scientific">Chondromyces crocatus</name>
    <dbReference type="NCBI Taxonomy" id="52"/>
    <lineage>
        <taxon>Bacteria</taxon>
        <taxon>Pseudomonadati</taxon>
        <taxon>Myxococcota</taxon>
        <taxon>Polyangia</taxon>
        <taxon>Polyangiales</taxon>
        <taxon>Polyangiaceae</taxon>
        <taxon>Chondromyces</taxon>
    </lineage>
</organism>
<dbReference type="KEGG" id="ccro:CMC5_023990"/>
<dbReference type="EMBL" id="CP012159">
    <property type="protein sequence ID" value="AKT38256.1"/>
    <property type="molecule type" value="Genomic_DNA"/>
</dbReference>
<gene>
    <name evidence="1" type="ORF">CMC5_023990</name>
</gene>
<sequence length="184" mass="20053">MGLLQLVRDVRQVFADESITAVVVLGEREPAKQLNQGPGRANRVVFAPGDESGGAGEYAAARNPGRNPRPVRTLVALSRVYVWAYDGAAPNSEEAQYEAVWVLHDRTISAIHRKAHGTYQVTAPRWTNKVTERAFGKELVFMLQLEVPILERPIPTAPGIEPVVTTRLAASPDDITGEVGCECP</sequence>
<evidence type="ECO:0000313" key="2">
    <source>
        <dbReference type="Proteomes" id="UP000067626"/>
    </source>
</evidence>
<dbReference type="STRING" id="52.CMC5_023990"/>
<dbReference type="AlphaFoldDB" id="A0A0K1EBJ5"/>
<keyword evidence="2" id="KW-1185">Reference proteome</keyword>
<proteinExistence type="predicted"/>
<name>A0A0K1EBJ5_CHOCO</name>
<reference evidence="1 2" key="1">
    <citation type="submission" date="2015-07" db="EMBL/GenBank/DDBJ databases">
        <title>Genome analysis of myxobacterium Chondromyces crocatus Cm c5 reveals a high potential for natural compound synthesis and the genetic basis for the loss of fruiting body formation.</title>
        <authorList>
            <person name="Zaburannyi N."/>
            <person name="Bunk B."/>
            <person name="Maier J."/>
            <person name="Overmann J."/>
            <person name="Mueller R."/>
        </authorList>
    </citation>
    <scope>NUCLEOTIDE SEQUENCE [LARGE SCALE GENOMIC DNA]</scope>
    <source>
        <strain evidence="1 2">Cm c5</strain>
    </source>
</reference>
<evidence type="ECO:0000313" key="1">
    <source>
        <dbReference type="EMBL" id="AKT38256.1"/>
    </source>
</evidence>